<dbReference type="RefSeq" id="WP_194257513.1">
    <property type="nucleotide sequence ID" value="NZ_JABCQN010000001.1"/>
</dbReference>
<sequence>MMSCRYGATTSANLELPVKHPLLATAFAAFSMFSLSGNVAGAAPTSQPETFTPAQRTEVVQILRQALKEDPSILTDAISSLREKAERQKQDSALEAVRAHLHDLQTAPDYAVRGNPKGKITVVEFYDPRCSYCRAMIPEVDRFLARHPDVRLVEKVIPVLGSGSVLDTRAIFAASAQGKYGVMRQALMEDTTKPTMERVMELAKANGLDADRLKTDMSSTATVALITTNLEQGRAIGLDGTPTFIFGSAAIAPGALSADQMDAFLEQARKS</sequence>
<evidence type="ECO:0000313" key="2">
    <source>
        <dbReference type="EMBL" id="MBF0869420.1"/>
    </source>
</evidence>
<reference evidence="2" key="1">
    <citation type="submission" date="2020-04" db="EMBL/GenBank/DDBJ databases">
        <authorList>
            <person name="Sombolestani A."/>
        </authorList>
    </citation>
    <scope>NUCLEOTIDE SEQUENCE</scope>
    <source>
        <strain evidence="2">R71697</strain>
    </source>
</reference>
<gene>
    <name evidence="2" type="ORF">HKD32_00915</name>
</gene>
<accession>A0A9Q2FJ69</accession>
<dbReference type="AlphaFoldDB" id="A0A9Q2FJ69"/>
<dbReference type="PROSITE" id="PS51352">
    <property type="entry name" value="THIOREDOXIN_2"/>
    <property type="match status" value="1"/>
</dbReference>
<dbReference type="PANTHER" id="PTHR35272:SF3">
    <property type="entry name" value="THIOL:DISULFIDE INTERCHANGE PROTEIN DSBC"/>
    <property type="match status" value="1"/>
</dbReference>
<dbReference type="InterPro" id="IPR001853">
    <property type="entry name" value="DSBA-like_thioredoxin_dom"/>
</dbReference>
<comment type="caution">
    <text evidence="2">The sequence shown here is derived from an EMBL/GenBank/DDBJ whole genome shotgun (WGS) entry which is preliminary data.</text>
</comment>
<dbReference type="InterPro" id="IPR051470">
    <property type="entry name" value="Thiol:disulfide_interchange"/>
</dbReference>
<dbReference type="GeneID" id="81473237"/>
<dbReference type="CDD" id="cd03023">
    <property type="entry name" value="DsbA_Com1_like"/>
    <property type="match status" value="1"/>
</dbReference>
<feature type="domain" description="Thioredoxin" evidence="1">
    <location>
        <begin position="83"/>
        <end position="270"/>
    </location>
</feature>
<evidence type="ECO:0000259" key="1">
    <source>
        <dbReference type="PROSITE" id="PS51352"/>
    </source>
</evidence>
<organism evidence="2 3">
    <name type="scientific">Gluconobacter japonicus</name>
    <dbReference type="NCBI Taxonomy" id="376620"/>
    <lineage>
        <taxon>Bacteria</taxon>
        <taxon>Pseudomonadati</taxon>
        <taxon>Pseudomonadota</taxon>
        <taxon>Alphaproteobacteria</taxon>
        <taxon>Acetobacterales</taxon>
        <taxon>Acetobacteraceae</taxon>
        <taxon>Gluconobacter</taxon>
    </lineage>
</organism>
<proteinExistence type="predicted"/>
<evidence type="ECO:0000313" key="3">
    <source>
        <dbReference type="Proteomes" id="UP000661006"/>
    </source>
</evidence>
<reference evidence="2" key="2">
    <citation type="submission" date="2020-11" db="EMBL/GenBank/DDBJ databases">
        <title>Description of novel Gluconobacter species.</title>
        <authorList>
            <person name="Cleenwerck I."/>
            <person name="Cnockaert M."/>
            <person name="Borremans W."/>
            <person name="Wieme A.D."/>
            <person name="De Vuyst L."/>
            <person name="Vandamme P."/>
        </authorList>
    </citation>
    <scope>NUCLEOTIDE SEQUENCE</scope>
    <source>
        <strain evidence="2">R71697</strain>
    </source>
</reference>
<dbReference type="InterPro" id="IPR036249">
    <property type="entry name" value="Thioredoxin-like_sf"/>
</dbReference>
<dbReference type="Gene3D" id="3.40.30.10">
    <property type="entry name" value="Glutaredoxin"/>
    <property type="match status" value="1"/>
</dbReference>
<dbReference type="SUPFAM" id="SSF52833">
    <property type="entry name" value="Thioredoxin-like"/>
    <property type="match status" value="1"/>
</dbReference>
<name>A0A9Q2FJ69_GLUJA</name>
<dbReference type="PANTHER" id="PTHR35272">
    <property type="entry name" value="THIOL:DISULFIDE INTERCHANGE PROTEIN DSBC-RELATED"/>
    <property type="match status" value="1"/>
</dbReference>
<protein>
    <submittedName>
        <fullName evidence="2">DsbA family protein</fullName>
    </submittedName>
</protein>
<dbReference type="Proteomes" id="UP000661006">
    <property type="component" value="Unassembled WGS sequence"/>
</dbReference>
<dbReference type="EMBL" id="JABCQN010000001">
    <property type="protein sequence ID" value="MBF0869420.1"/>
    <property type="molecule type" value="Genomic_DNA"/>
</dbReference>
<dbReference type="InterPro" id="IPR013766">
    <property type="entry name" value="Thioredoxin_domain"/>
</dbReference>
<dbReference type="Pfam" id="PF01323">
    <property type="entry name" value="DSBA"/>
    <property type="match status" value="1"/>
</dbReference>
<dbReference type="GO" id="GO:0016491">
    <property type="term" value="F:oxidoreductase activity"/>
    <property type="evidence" value="ECO:0007669"/>
    <property type="project" value="InterPro"/>
</dbReference>